<accession>A0A6M3KZV3</accession>
<dbReference type="EMBL" id="MT142677">
    <property type="protein sequence ID" value="QJA87031.1"/>
    <property type="molecule type" value="Genomic_DNA"/>
</dbReference>
<reference evidence="1" key="1">
    <citation type="submission" date="2020-03" db="EMBL/GenBank/DDBJ databases">
        <title>The deep terrestrial virosphere.</title>
        <authorList>
            <person name="Holmfeldt K."/>
            <person name="Nilsson E."/>
            <person name="Simone D."/>
            <person name="Lopez-Fernandez M."/>
            <person name="Wu X."/>
            <person name="de Brujin I."/>
            <person name="Lundin D."/>
            <person name="Andersson A."/>
            <person name="Bertilsson S."/>
            <person name="Dopson M."/>
        </authorList>
    </citation>
    <scope>NUCLEOTIDE SEQUENCE</scope>
    <source>
        <strain evidence="1">MM415B03059</strain>
    </source>
</reference>
<sequence length="299" mass="32491">MPTRPYGSTFVNNLVNKALQNASTAPVVSQATTASGGDTGMNVYPGISDLYADWAGSADSRAIQREQMGLDRELTLAELAQQRELAEMQQRLSQQGLGLDFMQTLASLKGPRDWLTYSNLINRTSGTALPGYAQQLMGNTPGFGGLNFNALFQNSYAPMWQAQNGTNAAGGGGDARTAAMQAIWNNRPDIQQFYTQNWGGGVDPIAAMNNWLGMTNEQVGDPIQYAAGRGWASAAQAQATLPNMQPHQISAQSWQRMLPTQREMLYGQLEQQGIDPMDYVSLMQNAFPTGNARQGTYYG</sequence>
<gene>
    <name evidence="1" type="ORF">MM415B03059_0009</name>
</gene>
<evidence type="ECO:0000313" key="1">
    <source>
        <dbReference type="EMBL" id="QJA87031.1"/>
    </source>
</evidence>
<protein>
    <submittedName>
        <fullName evidence="1">Uncharacterized protein</fullName>
    </submittedName>
</protein>
<organism evidence="1">
    <name type="scientific">viral metagenome</name>
    <dbReference type="NCBI Taxonomy" id="1070528"/>
    <lineage>
        <taxon>unclassified sequences</taxon>
        <taxon>metagenomes</taxon>
        <taxon>organismal metagenomes</taxon>
    </lineage>
</organism>
<name>A0A6M3KZV3_9ZZZZ</name>
<proteinExistence type="predicted"/>
<dbReference type="AlphaFoldDB" id="A0A6M3KZV3"/>